<evidence type="ECO:0000313" key="9">
    <source>
        <dbReference type="EMBL" id="GFJ87661.1"/>
    </source>
</evidence>
<dbReference type="PROSITE" id="PS50928">
    <property type="entry name" value="ABC_TM1"/>
    <property type="match status" value="1"/>
</dbReference>
<comment type="similarity">
    <text evidence="7">Belongs to the binding-protein-dependent transport system permease family.</text>
</comment>
<dbReference type="GO" id="GO:0005886">
    <property type="term" value="C:plasma membrane"/>
    <property type="evidence" value="ECO:0007669"/>
    <property type="project" value="UniProtKB-SubCell"/>
</dbReference>
<evidence type="ECO:0000256" key="1">
    <source>
        <dbReference type="ARBA" id="ARBA00004651"/>
    </source>
</evidence>
<keyword evidence="5 7" id="KW-1133">Transmembrane helix</keyword>
<evidence type="ECO:0000256" key="5">
    <source>
        <dbReference type="ARBA" id="ARBA00022989"/>
    </source>
</evidence>
<dbReference type="PANTHER" id="PTHR43386">
    <property type="entry name" value="OLIGOPEPTIDE TRANSPORT SYSTEM PERMEASE PROTEIN APPC"/>
    <property type="match status" value="1"/>
</dbReference>
<evidence type="ECO:0000256" key="2">
    <source>
        <dbReference type="ARBA" id="ARBA00022448"/>
    </source>
</evidence>
<dbReference type="SUPFAM" id="SSF161098">
    <property type="entry name" value="MetI-like"/>
    <property type="match status" value="1"/>
</dbReference>
<dbReference type="Gene3D" id="1.10.3720.10">
    <property type="entry name" value="MetI-like"/>
    <property type="match status" value="1"/>
</dbReference>
<dbReference type="Proteomes" id="UP000482960">
    <property type="component" value="Unassembled WGS sequence"/>
</dbReference>
<reference evidence="9 10" key="2">
    <citation type="submission" date="2020-03" db="EMBL/GenBank/DDBJ databases">
        <authorList>
            <person name="Ichikawa N."/>
            <person name="Kimura A."/>
            <person name="Kitahashi Y."/>
            <person name="Uohara A."/>
        </authorList>
    </citation>
    <scope>NUCLEOTIDE SEQUENCE [LARGE SCALE GENOMIC DNA]</scope>
    <source>
        <strain evidence="9 10">NBRC 108638</strain>
    </source>
</reference>
<evidence type="ECO:0000256" key="4">
    <source>
        <dbReference type="ARBA" id="ARBA00022692"/>
    </source>
</evidence>
<organism evidence="9 10">
    <name type="scientific">Phytohabitans rumicis</name>
    <dbReference type="NCBI Taxonomy" id="1076125"/>
    <lineage>
        <taxon>Bacteria</taxon>
        <taxon>Bacillati</taxon>
        <taxon>Actinomycetota</taxon>
        <taxon>Actinomycetes</taxon>
        <taxon>Micromonosporales</taxon>
        <taxon>Micromonosporaceae</taxon>
    </lineage>
</organism>
<keyword evidence="10" id="KW-1185">Reference proteome</keyword>
<keyword evidence="2 7" id="KW-0813">Transport</keyword>
<feature type="domain" description="ABC transmembrane type-1" evidence="8">
    <location>
        <begin position="99"/>
        <end position="284"/>
    </location>
</feature>
<evidence type="ECO:0000256" key="3">
    <source>
        <dbReference type="ARBA" id="ARBA00022475"/>
    </source>
</evidence>
<dbReference type="CDD" id="cd06261">
    <property type="entry name" value="TM_PBP2"/>
    <property type="match status" value="1"/>
</dbReference>
<comment type="caution">
    <text evidence="9">The sequence shown here is derived from an EMBL/GenBank/DDBJ whole genome shotgun (WGS) entry which is preliminary data.</text>
</comment>
<name>A0A6V8KYY9_9ACTN</name>
<dbReference type="GO" id="GO:0055085">
    <property type="term" value="P:transmembrane transport"/>
    <property type="evidence" value="ECO:0007669"/>
    <property type="project" value="InterPro"/>
</dbReference>
<feature type="transmembrane region" description="Helical" evidence="7">
    <location>
        <begin position="216"/>
        <end position="237"/>
    </location>
</feature>
<dbReference type="InterPro" id="IPR050366">
    <property type="entry name" value="BP-dependent_transpt_permease"/>
</dbReference>
<dbReference type="PANTHER" id="PTHR43386:SF25">
    <property type="entry name" value="PEPTIDE ABC TRANSPORTER PERMEASE PROTEIN"/>
    <property type="match status" value="1"/>
</dbReference>
<sequence length="292" mass="30803">MSLDVAVEAEQSRTTPPVTAVRRGRWPAALRRPGLVLATAFVSLVVVSAVFPSWFTGYDPSATAPVDKLKPPSGAHWFGTDELGRDLFSRVLHGSTLTIQATLGAVGFALVAGLAIGVVAGFLGGWLDAVLMRVVDVTLAIPRLLLALTIVTALGFGILPTAIAVAVGIFPGFSRITRAEVLKVKTLPYVEAARTGGASWPRVLVRHILPNSWGPVLALAVLDFGVAILAVSALSFLGFGAPPPAAEWGTLISQGRNYLITSPWLSLLPGLFVGLVVFSLNHISKSMEELQR</sequence>
<dbReference type="EMBL" id="BLPG01000001">
    <property type="protein sequence ID" value="GFJ87661.1"/>
    <property type="molecule type" value="Genomic_DNA"/>
</dbReference>
<feature type="transmembrane region" description="Helical" evidence="7">
    <location>
        <begin position="35"/>
        <end position="55"/>
    </location>
</feature>
<keyword evidence="6 7" id="KW-0472">Membrane</keyword>
<dbReference type="Pfam" id="PF00528">
    <property type="entry name" value="BPD_transp_1"/>
    <property type="match status" value="1"/>
</dbReference>
<gene>
    <name evidence="9" type="ORF">Prum_013030</name>
</gene>
<feature type="transmembrane region" description="Helical" evidence="7">
    <location>
        <begin position="144"/>
        <end position="170"/>
    </location>
</feature>
<feature type="transmembrane region" description="Helical" evidence="7">
    <location>
        <begin position="97"/>
        <end position="123"/>
    </location>
</feature>
<feature type="transmembrane region" description="Helical" evidence="7">
    <location>
        <begin position="258"/>
        <end position="280"/>
    </location>
</feature>
<comment type="subcellular location">
    <subcellularLocation>
        <location evidence="1 7">Cell membrane</location>
        <topology evidence="1 7">Multi-pass membrane protein</topology>
    </subcellularLocation>
</comment>
<dbReference type="AlphaFoldDB" id="A0A6V8KYY9"/>
<accession>A0A6V8KYY9</accession>
<keyword evidence="3" id="KW-1003">Cell membrane</keyword>
<protein>
    <submittedName>
        <fullName evidence="9">ABC transporter permease</fullName>
    </submittedName>
</protein>
<keyword evidence="4 7" id="KW-0812">Transmembrane</keyword>
<evidence type="ECO:0000313" key="10">
    <source>
        <dbReference type="Proteomes" id="UP000482960"/>
    </source>
</evidence>
<evidence type="ECO:0000259" key="8">
    <source>
        <dbReference type="PROSITE" id="PS50928"/>
    </source>
</evidence>
<evidence type="ECO:0000256" key="7">
    <source>
        <dbReference type="RuleBase" id="RU363032"/>
    </source>
</evidence>
<dbReference type="InterPro" id="IPR035906">
    <property type="entry name" value="MetI-like_sf"/>
</dbReference>
<proteinExistence type="inferred from homology"/>
<evidence type="ECO:0000256" key="6">
    <source>
        <dbReference type="ARBA" id="ARBA00023136"/>
    </source>
</evidence>
<reference evidence="9 10" key="1">
    <citation type="submission" date="2020-03" db="EMBL/GenBank/DDBJ databases">
        <title>Whole genome shotgun sequence of Phytohabitans rumicis NBRC 108638.</title>
        <authorList>
            <person name="Komaki H."/>
            <person name="Tamura T."/>
        </authorList>
    </citation>
    <scope>NUCLEOTIDE SEQUENCE [LARGE SCALE GENOMIC DNA]</scope>
    <source>
        <strain evidence="9 10">NBRC 108638</strain>
    </source>
</reference>
<dbReference type="InterPro" id="IPR000515">
    <property type="entry name" value="MetI-like"/>
</dbReference>
<dbReference type="RefSeq" id="WP_173074698.1">
    <property type="nucleotide sequence ID" value="NZ_BAABJB010000069.1"/>
</dbReference>